<dbReference type="EC" id="2.7.1.39" evidence="3 13"/>
<evidence type="ECO:0000313" key="19">
    <source>
        <dbReference type="Proteomes" id="UP000234239"/>
    </source>
</evidence>
<dbReference type="GO" id="GO:0005737">
    <property type="term" value="C:cytoplasm"/>
    <property type="evidence" value="ECO:0007669"/>
    <property type="project" value="UniProtKB-SubCell"/>
</dbReference>
<feature type="domain" description="GHMP kinase C-terminal" evidence="15">
    <location>
        <begin position="197"/>
        <end position="268"/>
    </location>
</feature>
<organism evidence="16 18">
    <name type="scientific">Aerococcus sanguinicola</name>
    <dbReference type="NCBI Taxonomy" id="119206"/>
    <lineage>
        <taxon>Bacteria</taxon>
        <taxon>Bacillati</taxon>
        <taxon>Bacillota</taxon>
        <taxon>Bacilli</taxon>
        <taxon>Lactobacillales</taxon>
        <taxon>Aerococcaceae</taxon>
        <taxon>Aerococcus</taxon>
    </lineage>
</organism>
<comment type="pathway">
    <text evidence="1 13">Amino-acid biosynthesis; L-threonine biosynthesis; L-threonine from L-aspartate: step 4/5.</text>
</comment>
<dbReference type="Gene3D" id="3.30.230.10">
    <property type="match status" value="1"/>
</dbReference>
<evidence type="ECO:0000256" key="12">
    <source>
        <dbReference type="ARBA" id="ARBA00049954"/>
    </source>
</evidence>
<reference evidence="18" key="2">
    <citation type="submission" date="2016-01" db="EMBL/GenBank/DDBJ databases">
        <title>Six Aerococcus type strain genome sequencing and assembly using PacBio and Illumina Hiseq.</title>
        <authorList>
            <person name="Carkaci D."/>
            <person name="Dargis R."/>
            <person name="Nielsen X.C."/>
            <person name="Skovgaard O."/>
            <person name="Fuursted K."/>
            <person name="Christensen J.J."/>
        </authorList>
    </citation>
    <scope>NUCLEOTIDE SEQUENCE [LARGE SCALE GENOMIC DNA]</scope>
    <source>
        <strain evidence="18">CCUG43001</strain>
    </source>
</reference>
<evidence type="ECO:0000256" key="4">
    <source>
        <dbReference type="ARBA" id="ARBA00017858"/>
    </source>
</evidence>
<sequence>MTRLLVPATSANLGPGFDSIGVAVSLYLTMDVLEPADAWWIDHDLGDDIPHGEDNLIIQTIQKLAPEVPAHKLAMHSDIPSARGLGSSSSAIIAGIELADRLGQKGWSEEEKINMANAIEGHPDNVAPALAGGLVIGVALEADRVLWTKHTFPHIAFVVTIPNKQLLTSQARAVLPKQLDFAQAVRANGIGNVLASKLAVGELEEAGHLMEMDLLHETYRSPLVPELKQVRQSLDGQAGVYGTYLSGAGPTIMTLAHKENAEDLADILSHDIQDAQIRVLDLDEEGARWLD</sequence>
<dbReference type="NCBIfam" id="TIGR00191">
    <property type="entry name" value="thrB"/>
    <property type="match status" value="1"/>
</dbReference>
<dbReference type="SUPFAM" id="SSF55060">
    <property type="entry name" value="GHMP Kinase, C-terminal domain"/>
    <property type="match status" value="1"/>
</dbReference>
<evidence type="ECO:0000313" key="16">
    <source>
        <dbReference type="EMBL" id="AMB94588.1"/>
    </source>
</evidence>
<dbReference type="OrthoDB" id="9769912at2"/>
<dbReference type="AlphaFoldDB" id="A0A0X8FC83"/>
<dbReference type="GeneID" id="92903887"/>
<dbReference type="InterPro" id="IPR000870">
    <property type="entry name" value="Homoserine_kinase"/>
</dbReference>
<evidence type="ECO:0000256" key="11">
    <source>
        <dbReference type="ARBA" id="ARBA00049375"/>
    </source>
</evidence>
<dbReference type="GO" id="GO:0009088">
    <property type="term" value="P:threonine biosynthetic process"/>
    <property type="evidence" value="ECO:0007669"/>
    <property type="project" value="UniProtKB-UniRule"/>
</dbReference>
<reference evidence="16 18" key="1">
    <citation type="journal article" date="2016" name="Genome Announc.">
        <title>Complete Genome Sequences of Aerococcus christensenii CCUG 28831T, Aerococcus sanguinicola CCUG 43001T, Aerococcus urinae CCUG 36881T, Aerococcus urinaeequi CCUG 28094T, Aerococcus urinaehominis CCUG 42038 BT, and Aerococcus viridans CCUG 4311T.</title>
        <authorList>
            <person name="Carkaci D."/>
            <person name="Dargis R."/>
            <person name="Nielsen X.C."/>
            <person name="Skovgaard O."/>
            <person name="Fuursted K."/>
            <person name="Christensen J.J."/>
        </authorList>
    </citation>
    <scope>NUCLEOTIDE SEQUENCE [LARGE SCALE GENOMIC DNA]</scope>
    <source>
        <strain evidence="16 18">CCUG43001</strain>
    </source>
</reference>
<dbReference type="UniPathway" id="UPA00050">
    <property type="reaction ID" value="UER00064"/>
</dbReference>
<keyword evidence="5 13" id="KW-0028">Amino-acid biosynthesis</keyword>
<dbReference type="Pfam" id="PF00288">
    <property type="entry name" value="GHMP_kinases_N"/>
    <property type="match status" value="1"/>
</dbReference>
<dbReference type="InterPro" id="IPR006204">
    <property type="entry name" value="GHMP_kinase_N_dom"/>
</dbReference>
<keyword evidence="18" id="KW-1185">Reference proteome</keyword>
<keyword evidence="9 13" id="KW-0418">Kinase</keyword>
<keyword evidence="6 13" id="KW-0808">Transferase</keyword>
<comment type="function">
    <text evidence="12 13">Catalyzes the ATP-dependent phosphorylation of L-homoserine to L-homoserine phosphate.</text>
</comment>
<dbReference type="HAMAP" id="MF_00384">
    <property type="entry name" value="Homoser_kinase"/>
    <property type="match status" value="1"/>
</dbReference>
<dbReference type="InterPro" id="IPR013750">
    <property type="entry name" value="GHMP_kinase_C_dom"/>
</dbReference>
<keyword evidence="7 13" id="KW-0791">Threonine biosynthesis</keyword>
<dbReference type="PRINTS" id="PR00958">
    <property type="entry name" value="HOMSERKINASE"/>
</dbReference>
<evidence type="ECO:0000256" key="2">
    <source>
        <dbReference type="ARBA" id="ARBA00007370"/>
    </source>
</evidence>
<evidence type="ECO:0000259" key="14">
    <source>
        <dbReference type="Pfam" id="PF00288"/>
    </source>
</evidence>
<feature type="binding site" evidence="13">
    <location>
        <begin position="80"/>
        <end position="90"/>
    </location>
    <ligand>
        <name>ATP</name>
        <dbReference type="ChEBI" id="CHEBI:30616"/>
    </ligand>
</feature>
<evidence type="ECO:0000256" key="9">
    <source>
        <dbReference type="ARBA" id="ARBA00022777"/>
    </source>
</evidence>
<dbReference type="PANTHER" id="PTHR20861:SF1">
    <property type="entry name" value="HOMOSERINE KINASE"/>
    <property type="match status" value="1"/>
</dbReference>
<dbReference type="GO" id="GO:0005524">
    <property type="term" value="F:ATP binding"/>
    <property type="evidence" value="ECO:0007669"/>
    <property type="project" value="UniProtKB-UniRule"/>
</dbReference>
<dbReference type="SUPFAM" id="SSF54211">
    <property type="entry name" value="Ribosomal protein S5 domain 2-like"/>
    <property type="match status" value="1"/>
</dbReference>
<dbReference type="KEGG" id="asan:AWM72_07390"/>
<evidence type="ECO:0000259" key="15">
    <source>
        <dbReference type="Pfam" id="PF08544"/>
    </source>
</evidence>
<dbReference type="InterPro" id="IPR006203">
    <property type="entry name" value="GHMP_knse_ATP-bd_CS"/>
</dbReference>
<evidence type="ECO:0000256" key="1">
    <source>
        <dbReference type="ARBA" id="ARBA00005015"/>
    </source>
</evidence>
<dbReference type="PANTHER" id="PTHR20861">
    <property type="entry name" value="HOMOSERINE/4-DIPHOSPHOCYTIDYL-2-C-METHYL-D-ERYTHRITOL KINASE"/>
    <property type="match status" value="1"/>
</dbReference>
<evidence type="ECO:0000256" key="6">
    <source>
        <dbReference type="ARBA" id="ARBA00022679"/>
    </source>
</evidence>
<keyword evidence="13" id="KW-0963">Cytoplasm</keyword>
<evidence type="ECO:0000256" key="8">
    <source>
        <dbReference type="ARBA" id="ARBA00022741"/>
    </source>
</evidence>
<dbReference type="Pfam" id="PF08544">
    <property type="entry name" value="GHMP_kinases_C"/>
    <property type="match status" value="1"/>
</dbReference>
<dbReference type="EMBL" id="PKGY01000001">
    <property type="protein sequence ID" value="PKZ23416.1"/>
    <property type="molecule type" value="Genomic_DNA"/>
</dbReference>
<accession>A0A0X8FC83</accession>
<evidence type="ECO:0000256" key="10">
    <source>
        <dbReference type="ARBA" id="ARBA00022840"/>
    </source>
</evidence>
<evidence type="ECO:0000256" key="3">
    <source>
        <dbReference type="ARBA" id="ARBA00012078"/>
    </source>
</evidence>
<dbReference type="EMBL" id="CP014160">
    <property type="protein sequence ID" value="AMB94588.1"/>
    <property type="molecule type" value="Genomic_DNA"/>
</dbReference>
<comment type="similarity">
    <text evidence="2 13">Belongs to the GHMP kinase family. Homoserine kinase subfamily.</text>
</comment>
<protein>
    <recommendedName>
        <fullName evidence="4 13">Homoserine kinase</fullName>
        <shortName evidence="13">HK</shortName>
        <shortName evidence="13">HSK</shortName>
        <ecNumber evidence="3 13">2.7.1.39</ecNumber>
    </recommendedName>
</protein>
<feature type="domain" description="GHMP kinase N-terminal" evidence="14">
    <location>
        <begin position="55"/>
        <end position="133"/>
    </location>
</feature>
<dbReference type="InterPro" id="IPR014721">
    <property type="entry name" value="Ribsml_uS5_D2-typ_fold_subgr"/>
</dbReference>
<evidence type="ECO:0000256" key="13">
    <source>
        <dbReference type="HAMAP-Rule" id="MF_00384"/>
    </source>
</evidence>
<proteinExistence type="inferred from homology"/>
<dbReference type="PIRSF" id="PIRSF000676">
    <property type="entry name" value="Homoser_kin"/>
    <property type="match status" value="1"/>
</dbReference>
<keyword evidence="8 13" id="KW-0547">Nucleotide-binding</keyword>
<gene>
    <name evidence="13" type="primary">thrB</name>
    <name evidence="16" type="ORF">AWM72_07390</name>
    <name evidence="17" type="ORF">CYJ28_02365</name>
</gene>
<dbReference type="PROSITE" id="PS00627">
    <property type="entry name" value="GHMP_KINASES_ATP"/>
    <property type="match status" value="1"/>
</dbReference>
<comment type="catalytic activity">
    <reaction evidence="11 13">
        <text>L-homoserine + ATP = O-phospho-L-homoserine + ADP + H(+)</text>
        <dbReference type="Rhea" id="RHEA:13985"/>
        <dbReference type="ChEBI" id="CHEBI:15378"/>
        <dbReference type="ChEBI" id="CHEBI:30616"/>
        <dbReference type="ChEBI" id="CHEBI:57476"/>
        <dbReference type="ChEBI" id="CHEBI:57590"/>
        <dbReference type="ChEBI" id="CHEBI:456216"/>
        <dbReference type="EC" id="2.7.1.39"/>
    </reaction>
</comment>
<reference evidence="17 19" key="3">
    <citation type="submission" date="2017-12" db="EMBL/GenBank/DDBJ databases">
        <title>Phylogenetic diversity of female urinary microbiome.</title>
        <authorList>
            <person name="Thomas-White K."/>
            <person name="Wolfe A.J."/>
        </authorList>
    </citation>
    <scope>NUCLEOTIDE SEQUENCE [LARGE SCALE GENOMIC DNA]</scope>
    <source>
        <strain evidence="17 19">UMB0139</strain>
    </source>
</reference>
<dbReference type="Proteomes" id="UP000069912">
    <property type="component" value="Chromosome"/>
</dbReference>
<dbReference type="InterPro" id="IPR020568">
    <property type="entry name" value="Ribosomal_Su5_D2-typ_SF"/>
</dbReference>
<comment type="subcellular location">
    <subcellularLocation>
        <location evidence="13">Cytoplasm</location>
    </subcellularLocation>
</comment>
<evidence type="ECO:0000313" key="18">
    <source>
        <dbReference type="Proteomes" id="UP000069912"/>
    </source>
</evidence>
<evidence type="ECO:0000313" key="17">
    <source>
        <dbReference type="EMBL" id="PKZ23416.1"/>
    </source>
</evidence>
<dbReference type="RefSeq" id="WP_067975602.1">
    <property type="nucleotide sequence ID" value="NZ_CAJHKM010000002.1"/>
</dbReference>
<name>A0A0X8FC83_9LACT</name>
<evidence type="ECO:0000256" key="7">
    <source>
        <dbReference type="ARBA" id="ARBA00022697"/>
    </source>
</evidence>
<dbReference type="Proteomes" id="UP000234239">
    <property type="component" value="Unassembled WGS sequence"/>
</dbReference>
<dbReference type="GO" id="GO:0004413">
    <property type="term" value="F:homoserine kinase activity"/>
    <property type="evidence" value="ECO:0007669"/>
    <property type="project" value="UniProtKB-UniRule"/>
</dbReference>
<dbReference type="InterPro" id="IPR036554">
    <property type="entry name" value="GHMP_kinase_C_sf"/>
</dbReference>
<keyword evidence="10 13" id="KW-0067">ATP-binding</keyword>
<dbReference type="Gene3D" id="3.30.70.890">
    <property type="entry name" value="GHMP kinase, C-terminal domain"/>
    <property type="match status" value="1"/>
</dbReference>
<evidence type="ECO:0000256" key="5">
    <source>
        <dbReference type="ARBA" id="ARBA00022605"/>
    </source>
</evidence>